<keyword evidence="2" id="KW-0521">NADP</keyword>
<feature type="domain" description="Aldehyde dehydrogenase" evidence="6">
    <location>
        <begin position="3"/>
        <end position="448"/>
    </location>
</feature>
<dbReference type="SUPFAM" id="SSF53720">
    <property type="entry name" value="ALDH-like"/>
    <property type="match status" value="1"/>
</dbReference>
<feature type="active site" evidence="4">
    <location>
        <position position="230"/>
    </location>
</feature>
<dbReference type="PROSITE" id="PS00687">
    <property type="entry name" value="ALDEHYDE_DEHYDR_GLU"/>
    <property type="match status" value="1"/>
</dbReference>
<evidence type="ECO:0000259" key="6">
    <source>
        <dbReference type="Pfam" id="PF00171"/>
    </source>
</evidence>
<dbReference type="PANTHER" id="PTHR43217:SF2">
    <property type="entry name" value="SUCCINATE-SEMIALDEHYDE DEHYDROGENASE [NADP(+)]"/>
    <property type="match status" value="1"/>
</dbReference>
<evidence type="ECO:0000256" key="1">
    <source>
        <dbReference type="ARBA" id="ARBA00009986"/>
    </source>
</evidence>
<dbReference type="PANTHER" id="PTHR43217">
    <property type="entry name" value="SUCCINATE SEMIALDEHYDE DEHYDROGENASE [NAD(P)+] SAD"/>
    <property type="match status" value="1"/>
</dbReference>
<name>A0A9Q5U4V6_9LACO</name>
<evidence type="ECO:0000313" key="7">
    <source>
        <dbReference type="EMBL" id="PAY44579.1"/>
    </source>
</evidence>
<dbReference type="Gene3D" id="3.40.605.10">
    <property type="entry name" value="Aldehyde Dehydrogenase, Chain A, domain 1"/>
    <property type="match status" value="1"/>
</dbReference>
<evidence type="ECO:0000256" key="3">
    <source>
        <dbReference type="ARBA" id="ARBA00023002"/>
    </source>
</evidence>
<dbReference type="EMBL" id="CP123971">
    <property type="protein sequence ID" value="WII28147.1"/>
    <property type="molecule type" value="Genomic_DNA"/>
</dbReference>
<dbReference type="InterPro" id="IPR016163">
    <property type="entry name" value="Ald_DH_C"/>
</dbReference>
<dbReference type="InterPro" id="IPR016162">
    <property type="entry name" value="Ald_DH_N"/>
</dbReference>
<evidence type="ECO:0000313" key="9">
    <source>
        <dbReference type="Proteomes" id="UP000218139"/>
    </source>
</evidence>
<protein>
    <submittedName>
        <fullName evidence="7 8">Succinate-semialdehyde dehydrogenase</fullName>
    </submittedName>
</protein>
<dbReference type="EMBL" id="LXZO01000124">
    <property type="protein sequence ID" value="PAY44579.1"/>
    <property type="molecule type" value="Genomic_DNA"/>
</dbReference>
<reference evidence="7 9" key="1">
    <citation type="submission" date="2016-05" db="EMBL/GenBank/DDBJ databases">
        <authorList>
            <person name="Lee J.-Y."/>
            <person name="Kim E.B."/>
            <person name="Choi Y.-J."/>
        </authorList>
    </citation>
    <scope>NUCLEOTIDE SEQUENCE [LARGE SCALE GENOMIC DNA]</scope>
    <source>
        <strain evidence="7 9">KLA006</strain>
    </source>
</reference>
<dbReference type="AlphaFoldDB" id="A0A9Q5U4V6"/>
<dbReference type="InterPro" id="IPR047110">
    <property type="entry name" value="GABD/Sad-like"/>
</dbReference>
<dbReference type="InterPro" id="IPR029510">
    <property type="entry name" value="Ald_DH_CS_GLU"/>
</dbReference>
<organism evidence="7 9">
    <name type="scientific">Ligilactobacillus salivarius</name>
    <dbReference type="NCBI Taxonomy" id="1624"/>
    <lineage>
        <taxon>Bacteria</taxon>
        <taxon>Bacillati</taxon>
        <taxon>Bacillota</taxon>
        <taxon>Bacilli</taxon>
        <taxon>Lactobacillales</taxon>
        <taxon>Lactobacillaceae</taxon>
        <taxon>Ligilactobacillus</taxon>
    </lineage>
</organism>
<dbReference type="FunFam" id="3.40.309.10:FF:000009">
    <property type="entry name" value="Aldehyde dehydrogenase A"/>
    <property type="match status" value="1"/>
</dbReference>
<dbReference type="Pfam" id="PF00171">
    <property type="entry name" value="Aldedh"/>
    <property type="match status" value="1"/>
</dbReference>
<dbReference type="CDD" id="cd07100">
    <property type="entry name" value="ALDH_SSADH1_GabD1"/>
    <property type="match status" value="1"/>
</dbReference>
<sequence length="457" mass="50354">MAYKTINPYTNEVEKEFPNATDEELEAVLAKAHQLYLDWRNDSESLEDRKAILHRVADILRERRTEYATIMSHDMGKLIGEAEGEVDLCADICDYYADKADEFLKPRTLETDAGKAYYIKQSTGVLVAVEPWNFPFYQIARVFAPNFIIGNPMILKDASNCPASAQAFADAVLEAGAPEGSLNNMFISYDQVAKAIADKRVSGVCLTGSERGGMSVAAEAGKNLKKTTMELGGNDAFIILDDADWDLVKEVAPQARLYNAGQVCTSSKRFIVMADKYDEFLEVLKDAFSAVRMGDPTDRTTTLAPLNSKSAKEKLEKQVELAVENGAKVYYGNEKVDLPGQFFMPTILTDITPDNPIFDQEMFGPVASVYKVNSEEEAIALANNSSYGLGNTVFGEPEHAARVAAKIETGMSWINSGWASLPELPFGGVKNSGYGRELSELGFNAFVNEHLVFEPKR</sequence>
<dbReference type="Proteomes" id="UP001231316">
    <property type="component" value="Chromosome"/>
</dbReference>
<dbReference type="InterPro" id="IPR015590">
    <property type="entry name" value="Aldehyde_DH_dom"/>
</dbReference>
<evidence type="ECO:0000256" key="2">
    <source>
        <dbReference type="ARBA" id="ARBA00022857"/>
    </source>
</evidence>
<dbReference type="GO" id="GO:0004777">
    <property type="term" value="F:succinate-semialdehyde dehydrogenase (NAD+) activity"/>
    <property type="evidence" value="ECO:0007669"/>
    <property type="project" value="TreeGrafter"/>
</dbReference>
<dbReference type="Proteomes" id="UP000218139">
    <property type="component" value="Unassembled WGS sequence"/>
</dbReference>
<keyword evidence="3 5" id="KW-0560">Oxidoreductase</keyword>
<dbReference type="InterPro" id="IPR044148">
    <property type="entry name" value="ALDH_GabD1-like"/>
</dbReference>
<evidence type="ECO:0000256" key="4">
    <source>
        <dbReference type="PROSITE-ProRule" id="PRU10007"/>
    </source>
</evidence>
<gene>
    <name evidence="7" type="ORF">A8C52_10605</name>
    <name evidence="8" type="ORF">QFE45_07140</name>
</gene>
<accession>A0A9Q5U4V6</accession>
<comment type="similarity">
    <text evidence="1 5">Belongs to the aldehyde dehydrogenase family.</text>
</comment>
<dbReference type="InterPro" id="IPR016161">
    <property type="entry name" value="Ald_DH/histidinol_DH"/>
</dbReference>
<evidence type="ECO:0000313" key="8">
    <source>
        <dbReference type="EMBL" id="WII28147.1"/>
    </source>
</evidence>
<dbReference type="RefSeq" id="WP_081529367.1">
    <property type="nucleotide sequence ID" value="NZ_CP123971.1"/>
</dbReference>
<dbReference type="FunFam" id="3.40.605.10:FF:000012">
    <property type="entry name" value="NAD-dependent succinate-semialdehyde dehydrogenase"/>
    <property type="match status" value="1"/>
</dbReference>
<proteinExistence type="inferred from homology"/>
<evidence type="ECO:0000256" key="5">
    <source>
        <dbReference type="RuleBase" id="RU003345"/>
    </source>
</evidence>
<dbReference type="Gene3D" id="3.40.309.10">
    <property type="entry name" value="Aldehyde Dehydrogenase, Chain A, domain 2"/>
    <property type="match status" value="1"/>
</dbReference>
<dbReference type="GO" id="GO:0004030">
    <property type="term" value="F:aldehyde dehydrogenase [NAD(P)+] activity"/>
    <property type="evidence" value="ECO:0007669"/>
    <property type="project" value="InterPro"/>
</dbReference>
<reference evidence="8" key="2">
    <citation type="submission" date="2023-04" db="EMBL/GenBank/DDBJ databases">
        <title>Four porcine-derived lactic acid bacteria strains analyses and their evaluation as potential probiotics based on genomics.</title>
        <authorList>
            <person name="Niu D."/>
        </authorList>
    </citation>
    <scope>NUCLEOTIDE SEQUENCE</scope>
    <source>
        <strain evidence="8">ZSA5</strain>
    </source>
</reference>